<reference evidence="2 3" key="1">
    <citation type="journal article" date="2019" name="Sci. Rep.">
        <title>Orb-weaving spider Araneus ventricosus genome elucidates the spidroin gene catalogue.</title>
        <authorList>
            <person name="Kono N."/>
            <person name="Nakamura H."/>
            <person name="Ohtoshi R."/>
            <person name="Moran D.A.P."/>
            <person name="Shinohara A."/>
            <person name="Yoshida Y."/>
            <person name="Fujiwara M."/>
            <person name="Mori M."/>
            <person name="Tomita M."/>
            <person name="Arakawa K."/>
        </authorList>
    </citation>
    <scope>NUCLEOTIDE SEQUENCE [LARGE SCALE GENOMIC DNA]</scope>
</reference>
<organism evidence="2 3">
    <name type="scientific">Araneus ventricosus</name>
    <name type="common">Orbweaver spider</name>
    <name type="synonym">Epeira ventricosa</name>
    <dbReference type="NCBI Taxonomy" id="182803"/>
    <lineage>
        <taxon>Eukaryota</taxon>
        <taxon>Metazoa</taxon>
        <taxon>Ecdysozoa</taxon>
        <taxon>Arthropoda</taxon>
        <taxon>Chelicerata</taxon>
        <taxon>Arachnida</taxon>
        <taxon>Araneae</taxon>
        <taxon>Araneomorphae</taxon>
        <taxon>Entelegynae</taxon>
        <taxon>Araneoidea</taxon>
        <taxon>Araneidae</taxon>
        <taxon>Araneus</taxon>
    </lineage>
</organism>
<feature type="transmembrane region" description="Helical" evidence="1">
    <location>
        <begin position="26"/>
        <end position="45"/>
    </location>
</feature>
<evidence type="ECO:0000313" key="3">
    <source>
        <dbReference type="Proteomes" id="UP000499080"/>
    </source>
</evidence>
<keyword evidence="1" id="KW-0472">Membrane</keyword>
<evidence type="ECO:0000256" key="1">
    <source>
        <dbReference type="SAM" id="Phobius"/>
    </source>
</evidence>
<sequence length="161" mass="18063">MKEISEGTTQDERVGNRLSRFSMRNAYIFLLYTLWVEGVGVGKLINGLRRISAPHPELGESNSCCIIPKSPGVKGSRSKSRLGIKKLRQYFLLGKSRMEKNQGDELVVKVPEWDVLTGNLIPEEICEAAPYRDGARTTWTSLRQKVLDSSNHDLLVCSVNI</sequence>
<evidence type="ECO:0000313" key="2">
    <source>
        <dbReference type="EMBL" id="GBM03586.1"/>
    </source>
</evidence>
<keyword evidence="1" id="KW-1133">Transmembrane helix</keyword>
<comment type="caution">
    <text evidence="2">The sequence shown here is derived from an EMBL/GenBank/DDBJ whole genome shotgun (WGS) entry which is preliminary data.</text>
</comment>
<name>A0A4Y2CI62_ARAVE</name>
<dbReference type="EMBL" id="BGPR01000193">
    <property type="protein sequence ID" value="GBM03586.1"/>
    <property type="molecule type" value="Genomic_DNA"/>
</dbReference>
<accession>A0A4Y2CI62</accession>
<keyword evidence="3" id="KW-1185">Reference proteome</keyword>
<gene>
    <name evidence="2" type="ORF">AVEN_203162_1</name>
</gene>
<protein>
    <submittedName>
        <fullName evidence="2">Uncharacterized protein</fullName>
    </submittedName>
</protein>
<dbReference type="Proteomes" id="UP000499080">
    <property type="component" value="Unassembled WGS sequence"/>
</dbReference>
<keyword evidence="1" id="KW-0812">Transmembrane</keyword>
<proteinExistence type="predicted"/>
<dbReference type="AlphaFoldDB" id="A0A4Y2CI62"/>